<evidence type="ECO:0000256" key="10">
    <source>
        <dbReference type="ARBA" id="ARBA00023136"/>
    </source>
</evidence>
<dbReference type="SUPFAM" id="SSF81508">
    <property type="entry name" value="Ubiquinone-binding protein QP-C of cytochrome bc1 complex (Ubiquinol-cytochrome c reductase)"/>
    <property type="match status" value="1"/>
</dbReference>
<proteinExistence type="inferred from homology"/>
<evidence type="ECO:0000256" key="8">
    <source>
        <dbReference type="ARBA" id="ARBA00022989"/>
    </source>
</evidence>
<keyword evidence="12" id="KW-0830">Ubiquinone</keyword>
<keyword evidence="10" id="KW-0472">Membrane</keyword>
<keyword evidence="6 11" id="KW-0999">Mitochondrion inner membrane</keyword>
<sequence>MDYSPNPNRPRGIDLLGTSKLSELPKQKNIITYELCANQQRPLAGALRNAFFNTARRTWAQVFYVGPPLVAAYLIMDWAEKRNHYLNSKEGRLAIRGANS</sequence>
<keyword evidence="3 11" id="KW-0813">Transport</keyword>
<comment type="similarity">
    <text evidence="2 11">Belongs to the UQCRQ/QCR8 family.</text>
</comment>
<dbReference type="GeneID" id="28822935"/>
<comment type="subunit">
    <text evidence="11">Component of the ubiquinol-cytochrome c oxidoreductase (cytochrome b-c1 complex, complex III, CIII), a multisubunit enzyme composed of 3 respiratory subunits cytochrome b, cytochrome c1 and Rieske protein, 2 core protein subunits, and additional low-molecular weight protein subunits. The complex exists as an obligatory dimer and forms supercomplexes (SCs) in the inner mitochondrial membrane with cytochrome c oxidase (complex IV, CIV).</text>
</comment>
<evidence type="ECO:0000256" key="3">
    <source>
        <dbReference type="ARBA" id="ARBA00022448"/>
    </source>
</evidence>
<keyword evidence="7 11" id="KW-0249">Electron transport</keyword>
<evidence type="ECO:0000256" key="6">
    <source>
        <dbReference type="ARBA" id="ARBA00022792"/>
    </source>
</evidence>
<dbReference type="AlphaFoldDB" id="A0A194X526"/>
<keyword evidence="9 11" id="KW-0496">Mitochondrion</keyword>
<reference evidence="12 13" key="1">
    <citation type="submission" date="2015-10" db="EMBL/GenBank/DDBJ databases">
        <title>Full genome of DAOMC 229536 Phialocephala scopiformis, a fungal endophyte of spruce producing the potent anti-insectan compound rugulosin.</title>
        <authorList>
            <consortium name="DOE Joint Genome Institute"/>
            <person name="Walker A.K."/>
            <person name="Frasz S.L."/>
            <person name="Seifert K.A."/>
            <person name="Miller J.D."/>
            <person name="Mondo S.J."/>
            <person name="Labutti K."/>
            <person name="Lipzen A."/>
            <person name="Dockter R."/>
            <person name="Kennedy M."/>
            <person name="Grigoriev I.V."/>
            <person name="Spatafora J.W."/>
        </authorList>
    </citation>
    <scope>NUCLEOTIDE SEQUENCE [LARGE SCALE GENOMIC DNA]</scope>
    <source>
        <strain evidence="12 13">CBS 120377</strain>
    </source>
</reference>
<name>A0A194X526_MOLSC</name>
<comment type="function">
    <text evidence="11">Component of the ubiquinol-cytochrome c oxidoreductase, a multisubunit transmembrane complex that is part of the mitochondrial electron transport chain which drives oxidative phosphorylation. The complex plays an important role in the uptake of multiple carbon sources present in different host niches.</text>
</comment>
<dbReference type="GO" id="GO:0045275">
    <property type="term" value="C:respiratory chain complex III"/>
    <property type="evidence" value="ECO:0007669"/>
    <property type="project" value="UniProtKB-UniRule"/>
</dbReference>
<dbReference type="STRING" id="149040.A0A194X526"/>
<comment type="subcellular location">
    <subcellularLocation>
        <location evidence="1 11">Mitochondrion inner membrane</location>
        <topology evidence="1 11">Single-pass membrane protein</topology>
    </subcellularLocation>
</comment>
<keyword evidence="5" id="KW-0812">Transmembrane</keyword>
<evidence type="ECO:0000313" key="13">
    <source>
        <dbReference type="Proteomes" id="UP000070700"/>
    </source>
</evidence>
<evidence type="ECO:0000256" key="7">
    <source>
        <dbReference type="ARBA" id="ARBA00022982"/>
    </source>
</evidence>
<dbReference type="EMBL" id="KQ947419">
    <property type="protein sequence ID" value="KUJ14907.1"/>
    <property type="molecule type" value="Genomic_DNA"/>
</dbReference>
<evidence type="ECO:0000256" key="9">
    <source>
        <dbReference type="ARBA" id="ARBA00023128"/>
    </source>
</evidence>
<evidence type="ECO:0000256" key="2">
    <source>
        <dbReference type="ARBA" id="ARBA00007668"/>
    </source>
</evidence>
<dbReference type="PANTHER" id="PTHR12119:SF2">
    <property type="entry name" value="CYTOCHROME B-C1 COMPLEX SUBUNIT 8"/>
    <property type="match status" value="1"/>
</dbReference>
<dbReference type="Gene3D" id="1.20.5.210">
    <property type="entry name" value="Cytochrome b-c1 complex subunit 8"/>
    <property type="match status" value="1"/>
</dbReference>
<evidence type="ECO:0000313" key="12">
    <source>
        <dbReference type="EMBL" id="KUJ14907.1"/>
    </source>
</evidence>
<dbReference type="InterPro" id="IPR004205">
    <property type="entry name" value="Cyt_bc1_su8"/>
</dbReference>
<evidence type="ECO:0000256" key="5">
    <source>
        <dbReference type="ARBA" id="ARBA00022692"/>
    </source>
</evidence>
<evidence type="ECO:0000256" key="11">
    <source>
        <dbReference type="RuleBase" id="RU368118"/>
    </source>
</evidence>
<keyword evidence="13" id="KW-1185">Reference proteome</keyword>
<evidence type="ECO:0000256" key="4">
    <source>
        <dbReference type="ARBA" id="ARBA00022660"/>
    </source>
</evidence>
<evidence type="ECO:0000256" key="1">
    <source>
        <dbReference type="ARBA" id="ARBA00004434"/>
    </source>
</evidence>
<dbReference type="InParanoid" id="A0A194X526"/>
<protein>
    <recommendedName>
        <fullName evidence="11">Cytochrome b-c1 complex subunit 8</fullName>
    </recommendedName>
    <alternativeName>
        <fullName evidence="11">Complex III subunit 8</fullName>
    </alternativeName>
</protein>
<accession>A0A194X526</accession>
<dbReference type="FunFam" id="1.20.5.210:FF:000001">
    <property type="entry name" value="Cytochrome b-c1 complex subunit 8"/>
    <property type="match status" value="1"/>
</dbReference>
<dbReference type="GO" id="GO:0006122">
    <property type="term" value="P:mitochondrial electron transport, ubiquinol to cytochrome c"/>
    <property type="evidence" value="ECO:0007669"/>
    <property type="project" value="UniProtKB-UniRule"/>
</dbReference>
<keyword evidence="8" id="KW-1133">Transmembrane helix</keyword>
<dbReference type="GO" id="GO:0005743">
    <property type="term" value="C:mitochondrial inner membrane"/>
    <property type="evidence" value="ECO:0007669"/>
    <property type="project" value="UniProtKB-SubCell"/>
</dbReference>
<organism evidence="12 13">
    <name type="scientific">Mollisia scopiformis</name>
    <name type="common">Conifer needle endophyte fungus</name>
    <name type="synonym">Phialocephala scopiformis</name>
    <dbReference type="NCBI Taxonomy" id="149040"/>
    <lineage>
        <taxon>Eukaryota</taxon>
        <taxon>Fungi</taxon>
        <taxon>Dikarya</taxon>
        <taxon>Ascomycota</taxon>
        <taxon>Pezizomycotina</taxon>
        <taxon>Leotiomycetes</taxon>
        <taxon>Helotiales</taxon>
        <taxon>Mollisiaceae</taxon>
        <taxon>Mollisia</taxon>
    </lineage>
</organism>
<dbReference type="PANTHER" id="PTHR12119">
    <property type="entry name" value="UBIQUINOL-CYTOCHROME C REDUCTASE COMPLEX UBIQUINONE-BINDING PROTEIN QP-C"/>
    <property type="match status" value="1"/>
</dbReference>
<keyword evidence="4 11" id="KW-0679">Respiratory chain</keyword>
<dbReference type="Pfam" id="PF02939">
    <property type="entry name" value="UcrQ"/>
    <property type="match status" value="1"/>
</dbReference>
<gene>
    <name evidence="12" type="ORF">LY89DRAFT_671308</name>
</gene>
<dbReference type="RefSeq" id="XP_018069262.1">
    <property type="nucleotide sequence ID" value="XM_018213209.1"/>
</dbReference>
<dbReference type="FunCoup" id="A0A194X526">
    <property type="interactions" value="76"/>
</dbReference>
<dbReference type="OrthoDB" id="6683853at2759"/>
<dbReference type="Proteomes" id="UP000070700">
    <property type="component" value="Unassembled WGS sequence"/>
</dbReference>
<dbReference type="KEGG" id="psco:LY89DRAFT_671308"/>
<dbReference type="InterPro" id="IPR036642">
    <property type="entry name" value="Cyt_bc1_su8_sf"/>
</dbReference>